<dbReference type="PANTHER" id="PTHR13120">
    <property type="entry name" value="PHD FINGER-LIKE DOMAIN-CONTAINING PROTEIN 5A"/>
    <property type="match status" value="1"/>
</dbReference>
<comment type="caution">
    <text evidence="3">The sequence shown here is derived from an EMBL/GenBank/DDBJ whole genome shotgun (WGS) entry which is preliminary data.</text>
</comment>
<dbReference type="PROSITE" id="PS51471">
    <property type="entry name" value="FE2OG_OXY"/>
    <property type="match status" value="1"/>
</dbReference>
<accession>A0ABD1X6X6</accession>
<keyword evidence="4" id="KW-1185">Reference proteome</keyword>
<dbReference type="Proteomes" id="UP001604277">
    <property type="component" value="Unassembled WGS sequence"/>
</dbReference>
<name>A0ABD1X6X6_9LAMI</name>
<evidence type="ECO:0000313" key="4">
    <source>
        <dbReference type="Proteomes" id="UP001604277"/>
    </source>
</evidence>
<evidence type="ECO:0000256" key="1">
    <source>
        <dbReference type="ARBA" id="ARBA00008626"/>
    </source>
</evidence>
<dbReference type="AlphaFoldDB" id="A0ABD1X6X6"/>
<organism evidence="3 4">
    <name type="scientific">Forsythia ovata</name>
    <dbReference type="NCBI Taxonomy" id="205694"/>
    <lineage>
        <taxon>Eukaryota</taxon>
        <taxon>Viridiplantae</taxon>
        <taxon>Streptophyta</taxon>
        <taxon>Embryophyta</taxon>
        <taxon>Tracheophyta</taxon>
        <taxon>Spermatophyta</taxon>
        <taxon>Magnoliopsida</taxon>
        <taxon>eudicotyledons</taxon>
        <taxon>Gunneridae</taxon>
        <taxon>Pentapetalae</taxon>
        <taxon>asterids</taxon>
        <taxon>lamiids</taxon>
        <taxon>Lamiales</taxon>
        <taxon>Oleaceae</taxon>
        <taxon>Forsythieae</taxon>
        <taxon>Forsythia</taxon>
    </lineage>
</organism>
<dbReference type="InterPro" id="IPR005123">
    <property type="entry name" value="Oxoglu/Fe-dep_dioxygenase_dom"/>
</dbReference>
<protein>
    <submittedName>
        <fullName evidence="3">Procollagen-proline 3-dioxygenase</fullName>
    </submittedName>
</protein>
<comment type="similarity">
    <text evidence="1">Belongs to the PHF5 family.</text>
</comment>
<dbReference type="Pfam" id="PF13640">
    <property type="entry name" value="2OG-FeII_Oxy_3"/>
    <property type="match status" value="1"/>
</dbReference>
<gene>
    <name evidence="3" type="ORF">Fot_02450</name>
</gene>
<reference evidence="4" key="1">
    <citation type="submission" date="2024-07" db="EMBL/GenBank/DDBJ databases">
        <title>Two chromosome-level genome assemblies of Korean endemic species Abeliophyllum distichum and Forsythia ovata (Oleaceae).</title>
        <authorList>
            <person name="Jang H."/>
        </authorList>
    </citation>
    <scope>NUCLEOTIDE SEQUENCE [LARGE SCALE GENOMIC DNA]</scope>
</reference>
<evidence type="ECO:0000313" key="3">
    <source>
        <dbReference type="EMBL" id="KAL2557711.1"/>
    </source>
</evidence>
<sequence>MAKHHPDLIMCRKQPGIAIGRLCEKCDGKCVICDSYVRPCTLVRVCDECNYGSFQGRCVICGGVGISDAYYCKECTQQEKDRDGCPKIVNLGSAKTDLFYERKKYAYGPYGNINPISLCAQCTSLISQLLITVGSQNQINRTIPNYKTQPIRLQIIHGGLPAAPASHSSQFPLSRRLQERLKEKVEEYFGCEYELFVEFTGLISWCRGASIGWHSDDNRDYLKQRDFAAVCYLNNYEVDFKGGLFHFQDGEPSTIVPMAGDVAMYTADNKNIHSVDEIMDGERITLTLWFSRDASHDEDAKLISLLSDLPSHSPKSDFASYLPVAASNKMYWFPPEEESDFQSGFDIRCARLHVLGFDLYFSDEESSLSALNSSYYLPELLKESLQLACGDKLLVWKFVNILHAVQMVQFWHWKASELKTTEVKGLSTDVMIPLSKTQQLKINSQKLVLLKDPQPAETFFGGVTGRNNLQRLFDLDWASFSAGVSEWEAYTRRSPCSHLKLRHIFDQPDKTKPSQLETDL</sequence>
<feature type="domain" description="Fe2OG dioxygenase" evidence="2">
    <location>
        <begin position="184"/>
        <end position="292"/>
    </location>
</feature>
<proteinExistence type="inferred from homology"/>
<dbReference type="EMBL" id="JBFOLJ010000001">
    <property type="protein sequence ID" value="KAL2557711.1"/>
    <property type="molecule type" value="Genomic_DNA"/>
</dbReference>
<dbReference type="InterPro" id="IPR044862">
    <property type="entry name" value="Pro_4_hyd_alph_FE2OG_OXY"/>
</dbReference>
<dbReference type="Pfam" id="PF03660">
    <property type="entry name" value="PHF5"/>
    <property type="match status" value="1"/>
</dbReference>
<evidence type="ECO:0000259" key="2">
    <source>
        <dbReference type="PROSITE" id="PS51471"/>
    </source>
</evidence>
<dbReference type="InterPro" id="IPR005345">
    <property type="entry name" value="PHF5"/>
</dbReference>
<dbReference type="Gene3D" id="2.60.120.620">
    <property type="entry name" value="q2cbj1_9rhob like domain"/>
    <property type="match status" value="1"/>
</dbReference>